<dbReference type="Proteomes" id="UP000654075">
    <property type="component" value="Unassembled WGS sequence"/>
</dbReference>
<evidence type="ECO:0000313" key="3">
    <source>
        <dbReference type="Proteomes" id="UP000654075"/>
    </source>
</evidence>
<proteinExistence type="predicted"/>
<organism evidence="2 3">
    <name type="scientific">Polarella glacialis</name>
    <name type="common">Dinoflagellate</name>
    <dbReference type="NCBI Taxonomy" id="89957"/>
    <lineage>
        <taxon>Eukaryota</taxon>
        <taxon>Sar</taxon>
        <taxon>Alveolata</taxon>
        <taxon>Dinophyceae</taxon>
        <taxon>Suessiales</taxon>
        <taxon>Suessiaceae</taxon>
        <taxon>Polarella</taxon>
    </lineage>
</organism>
<keyword evidence="3" id="KW-1185">Reference proteome</keyword>
<gene>
    <name evidence="2" type="ORF">PGLA1383_LOCUS10021</name>
</gene>
<evidence type="ECO:0000313" key="2">
    <source>
        <dbReference type="EMBL" id="CAE8591348.1"/>
    </source>
</evidence>
<comment type="caution">
    <text evidence="2">The sequence shown here is derived from an EMBL/GenBank/DDBJ whole genome shotgun (WGS) entry which is preliminary data.</text>
</comment>
<protein>
    <submittedName>
        <fullName evidence="2">Uncharacterized protein</fullName>
    </submittedName>
</protein>
<dbReference type="AlphaFoldDB" id="A0A813DTS2"/>
<dbReference type="EMBL" id="CAJNNV010004875">
    <property type="protein sequence ID" value="CAE8591348.1"/>
    <property type="molecule type" value="Genomic_DNA"/>
</dbReference>
<accession>A0A813DTS2</accession>
<reference evidence="2" key="1">
    <citation type="submission" date="2021-02" db="EMBL/GenBank/DDBJ databases">
        <authorList>
            <person name="Dougan E. K."/>
            <person name="Rhodes N."/>
            <person name="Thang M."/>
            <person name="Chan C."/>
        </authorList>
    </citation>
    <scope>NUCLEOTIDE SEQUENCE</scope>
</reference>
<feature type="region of interest" description="Disordered" evidence="1">
    <location>
        <begin position="1"/>
        <end position="31"/>
    </location>
</feature>
<sequence>MWDRSQLYGKQQQQQQQLSLSEARPDNYWSNPRRNLPNNNWSLYFFHNRNRCNWNLDLTTNYWSILIHCLTYNNCNFYILFNNNWSTNTRRRRLSWLGVFRQLFRGQSAC</sequence>
<name>A0A813DTS2_POLGL</name>
<evidence type="ECO:0000256" key="1">
    <source>
        <dbReference type="SAM" id="MobiDB-lite"/>
    </source>
</evidence>